<dbReference type="CDD" id="cd03506">
    <property type="entry name" value="Delta6-FADS-like"/>
    <property type="match status" value="1"/>
</dbReference>
<dbReference type="RefSeq" id="WP_095605648.1">
    <property type="nucleotide sequence ID" value="NZ_NSKE01000003.1"/>
</dbReference>
<dbReference type="PANTHER" id="PTHR19353">
    <property type="entry name" value="FATTY ACID DESATURASE 2"/>
    <property type="match status" value="1"/>
</dbReference>
<evidence type="ECO:0000256" key="1">
    <source>
        <dbReference type="SAM" id="Phobius"/>
    </source>
</evidence>
<evidence type="ECO:0000313" key="4">
    <source>
        <dbReference type="Proteomes" id="UP000218831"/>
    </source>
</evidence>
<feature type="domain" description="Fatty acid desaturase" evidence="2">
    <location>
        <begin position="70"/>
        <end position="339"/>
    </location>
</feature>
<keyword evidence="1" id="KW-0472">Membrane</keyword>
<feature type="transmembrane region" description="Helical" evidence="1">
    <location>
        <begin position="102"/>
        <end position="121"/>
    </location>
</feature>
<feature type="transmembrane region" description="Helical" evidence="1">
    <location>
        <begin position="71"/>
        <end position="90"/>
    </location>
</feature>
<dbReference type="OrthoDB" id="104711at2"/>
<dbReference type="PANTHER" id="PTHR19353:SF19">
    <property type="entry name" value="DELTA(5) FATTY ACID DESATURASE C-RELATED"/>
    <property type="match status" value="1"/>
</dbReference>
<feature type="transmembrane region" description="Helical" evidence="1">
    <location>
        <begin position="42"/>
        <end position="65"/>
    </location>
</feature>
<feature type="transmembrane region" description="Helical" evidence="1">
    <location>
        <begin position="162"/>
        <end position="181"/>
    </location>
</feature>
<organism evidence="3 4">
    <name type="scientific">Fodinibius salipaludis</name>
    <dbReference type="NCBI Taxonomy" id="2032627"/>
    <lineage>
        <taxon>Bacteria</taxon>
        <taxon>Pseudomonadati</taxon>
        <taxon>Balneolota</taxon>
        <taxon>Balneolia</taxon>
        <taxon>Balneolales</taxon>
        <taxon>Balneolaceae</taxon>
        <taxon>Fodinibius</taxon>
    </lineage>
</organism>
<evidence type="ECO:0000313" key="3">
    <source>
        <dbReference type="EMBL" id="PAU94782.1"/>
    </source>
</evidence>
<feature type="transmembrane region" description="Helical" evidence="1">
    <location>
        <begin position="231"/>
        <end position="253"/>
    </location>
</feature>
<dbReference type="InterPro" id="IPR005804">
    <property type="entry name" value="FA_desaturase_dom"/>
</dbReference>
<keyword evidence="1" id="KW-0812">Transmembrane</keyword>
<feature type="transmembrane region" description="Helical" evidence="1">
    <location>
        <begin position="202"/>
        <end position="225"/>
    </location>
</feature>
<name>A0A2A2GDC6_9BACT</name>
<comment type="caution">
    <text evidence="3">The sequence shown here is derived from an EMBL/GenBank/DDBJ whole genome shotgun (WGS) entry which is preliminary data.</text>
</comment>
<accession>A0A2A2GDC6</accession>
<gene>
    <name evidence="3" type="ORF">CK503_04720</name>
</gene>
<dbReference type="PIRSF" id="PIRSF015921">
    <property type="entry name" value="FA_sphinglp_des"/>
    <property type="match status" value="1"/>
</dbReference>
<dbReference type="Proteomes" id="UP000218831">
    <property type="component" value="Unassembled WGS sequence"/>
</dbReference>
<proteinExistence type="predicted"/>
<dbReference type="Pfam" id="PF00487">
    <property type="entry name" value="FA_desaturase"/>
    <property type="match status" value="1"/>
</dbReference>
<dbReference type="EMBL" id="NSKE01000003">
    <property type="protein sequence ID" value="PAU94782.1"/>
    <property type="molecule type" value="Genomic_DNA"/>
</dbReference>
<dbReference type="AlphaFoldDB" id="A0A2A2GDC6"/>
<keyword evidence="1" id="KW-1133">Transmembrane helix</keyword>
<dbReference type="InterPro" id="IPR012171">
    <property type="entry name" value="Fatty_acid_desaturase"/>
</dbReference>
<reference evidence="3 4" key="1">
    <citation type="submission" date="2017-08" db="EMBL/GenBank/DDBJ databases">
        <title>Aliifodinibius alkalisoli sp. nov., isolated from saline alkaline soil.</title>
        <authorList>
            <person name="Liu D."/>
            <person name="Zhang G."/>
        </authorList>
    </citation>
    <scope>NUCLEOTIDE SEQUENCE [LARGE SCALE GENOMIC DNA]</scope>
    <source>
        <strain evidence="3 4">WN023</strain>
    </source>
</reference>
<protein>
    <submittedName>
        <fullName evidence="3">Acyl-CoA desaturase</fullName>
    </submittedName>
</protein>
<dbReference type="GO" id="GO:0016020">
    <property type="term" value="C:membrane"/>
    <property type="evidence" value="ECO:0007669"/>
    <property type="project" value="TreeGrafter"/>
</dbReference>
<dbReference type="GO" id="GO:0016717">
    <property type="term" value="F:oxidoreductase activity, acting on paired donors, with oxidation of a pair of donors resulting in the reduction of molecular oxygen to two molecules of water"/>
    <property type="evidence" value="ECO:0007669"/>
    <property type="project" value="TreeGrafter"/>
</dbReference>
<dbReference type="GO" id="GO:0008610">
    <property type="term" value="P:lipid biosynthetic process"/>
    <property type="evidence" value="ECO:0007669"/>
    <property type="project" value="UniProtKB-ARBA"/>
</dbReference>
<keyword evidence="4" id="KW-1185">Reference proteome</keyword>
<evidence type="ECO:0000259" key="2">
    <source>
        <dbReference type="Pfam" id="PF00487"/>
    </source>
</evidence>
<sequence>MANVEKVTFNNSTSREFSKTVKQRVDQYFEENNISKHANAQMVLKTIILLSVYLGCYALIISGQFSLGTMWFLTFLMGIGMAGVGFSVSHDALHGAYSSNKYVNRALGFTFDLLGANGYIWKITHNIIHHTYTNIHGHDEDLEVAGFIRLSPHSEHKPIHRVQHILAFFAYSLAMVFWVFIKDYKHFLKTNIGPYKDKSHPISEWIILFVTKAIYYTYILVLPMLLLDITWVHLLIGFLTLQLTAGVIIGVIFQLAHVVEGTDHPVPDEENMIDEHWMIHEMVTTNNFARDNKALCWFVGGLNFQIEHHLFPRICSVHYPAISPIVEKTAKEFDIPYNHHETFFEAVASHYRTLKKFGDPEFTYTEAQA</sequence>